<evidence type="ECO:0000313" key="11">
    <source>
        <dbReference type="Proteomes" id="UP001163096"/>
    </source>
</evidence>
<dbReference type="InterPro" id="IPR002941">
    <property type="entry name" value="DNA_methylase_N4/N6"/>
</dbReference>
<dbReference type="PANTHER" id="PTHR13370">
    <property type="entry name" value="RNA METHYLASE-RELATED"/>
    <property type="match status" value="1"/>
</dbReference>
<keyword evidence="4 8" id="KW-0949">S-adenosyl-L-methionine</keyword>
<evidence type="ECO:0000259" key="9">
    <source>
        <dbReference type="Pfam" id="PF01555"/>
    </source>
</evidence>
<dbReference type="InterPro" id="IPR017985">
    <property type="entry name" value="MeTrfase_CN4_CS"/>
</dbReference>
<dbReference type="EC" id="2.1.1.113" evidence="8"/>
<dbReference type="EMBL" id="CP113361">
    <property type="protein sequence ID" value="WAI01817.1"/>
    <property type="molecule type" value="Genomic_DNA"/>
</dbReference>
<dbReference type="REBASE" id="679366">
    <property type="entry name" value="M.Mor3596ORF2785P"/>
</dbReference>
<dbReference type="GO" id="GO:0009007">
    <property type="term" value="F:site-specific DNA-methyltransferase (adenine-specific) activity"/>
    <property type="evidence" value="ECO:0007669"/>
    <property type="project" value="TreeGrafter"/>
</dbReference>
<evidence type="ECO:0000256" key="8">
    <source>
        <dbReference type="RuleBase" id="RU362026"/>
    </source>
</evidence>
<evidence type="ECO:0000256" key="3">
    <source>
        <dbReference type="ARBA" id="ARBA00022679"/>
    </source>
</evidence>
<name>A0A9X9S4Y9_METOG</name>
<keyword evidence="2 8" id="KW-0489">Methyltransferase</keyword>
<keyword evidence="6" id="KW-0238">DNA-binding</keyword>
<organism evidence="10 11">
    <name type="scientific">Methanogenium organophilum</name>
    <dbReference type="NCBI Taxonomy" id="2199"/>
    <lineage>
        <taxon>Archaea</taxon>
        <taxon>Methanobacteriati</taxon>
        <taxon>Methanobacteriota</taxon>
        <taxon>Stenosarchaea group</taxon>
        <taxon>Methanomicrobia</taxon>
        <taxon>Methanomicrobiales</taxon>
        <taxon>Methanomicrobiaceae</taxon>
        <taxon>Methanogenium</taxon>
    </lineage>
</organism>
<dbReference type="Proteomes" id="UP001163096">
    <property type="component" value="Chromosome"/>
</dbReference>
<dbReference type="GO" id="GO:0005737">
    <property type="term" value="C:cytoplasm"/>
    <property type="evidence" value="ECO:0007669"/>
    <property type="project" value="TreeGrafter"/>
</dbReference>
<evidence type="ECO:0000313" key="10">
    <source>
        <dbReference type="EMBL" id="WAI01817.1"/>
    </source>
</evidence>
<dbReference type="InterPro" id="IPR029063">
    <property type="entry name" value="SAM-dependent_MTases_sf"/>
</dbReference>
<dbReference type="InterPro" id="IPR001091">
    <property type="entry name" value="RM_Methyltransferase"/>
</dbReference>
<sequence>MSECIKYNEKSIVRDTADPSNIQIFDKTGPQFQIIQGDALTSLKNIQSNIFQCCITSPPYWGLRDYGINGQIGAEPTLDEYITNIVEIFREVRRVLTDDGTLWINIGDTYTSGNRKWRDYDRKNSNRGMNYRFPTPEGLKQKDLIGLPWRIAFELQKDGWFLRSDIIWHKTNCQPESVKDRPTKSHEYLFLLTKSPNYYYDYESIREPTKNGKGLRNKRTVWSIPTESNKFAHVAMFNKALVEPCIKAGSKEGDLLLDPFFGSGTMGIVALELNRNVVGIELNPDYVNIAANRLCDSVKRMMK</sequence>
<protein>
    <recommendedName>
        <fullName evidence="8">Type II methyltransferase</fullName>
        <ecNumber evidence="8">2.1.1.113</ecNumber>
    </recommendedName>
    <alternativeName>
        <fullName evidence="8">N-4 cytosine-specific methyltransferase</fullName>
    </alternativeName>
</protein>
<dbReference type="GO" id="GO:0008170">
    <property type="term" value="F:N-methyltransferase activity"/>
    <property type="evidence" value="ECO:0007669"/>
    <property type="project" value="InterPro"/>
</dbReference>
<gene>
    <name evidence="10" type="ORF">OU421_02785</name>
</gene>
<keyword evidence="3" id="KW-0808">Transferase</keyword>
<dbReference type="GO" id="GO:0032259">
    <property type="term" value="P:methylation"/>
    <property type="evidence" value="ECO:0007669"/>
    <property type="project" value="UniProtKB-KW"/>
</dbReference>
<dbReference type="Gene3D" id="3.40.50.150">
    <property type="entry name" value="Vaccinia Virus protein VP39"/>
    <property type="match status" value="1"/>
</dbReference>
<evidence type="ECO:0000256" key="6">
    <source>
        <dbReference type="ARBA" id="ARBA00023125"/>
    </source>
</evidence>
<dbReference type="PRINTS" id="PR00508">
    <property type="entry name" value="S21N4MTFRASE"/>
</dbReference>
<dbReference type="AlphaFoldDB" id="A0A9X9S4Y9"/>
<accession>A0A9X9S4Y9</accession>
<comment type="catalytic activity">
    <reaction evidence="7 8">
        <text>a 2'-deoxycytidine in DNA + S-adenosyl-L-methionine = an N(4)-methyl-2'-deoxycytidine in DNA + S-adenosyl-L-homocysteine + H(+)</text>
        <dbReference type="Rhea" id="RHEA:16857"/>
        <dbReference type="Rhea" id="RHEA-COMP:11369"/>
        <dbReference type="Rhea" id="RHEA-COMP:13674"/>
        <dbReference type="ChEBI" id="CHEBI:15378"/>
        <dbReference type="ChEBI" id="CHEBI:57856"/>
        <dbReference type="ChEBI" id="CHEBI:59789"/>
        <dbReference type="ChEBI" id="CHEBI:85452"/>
        <dbReference type="ChEBI" id="CHEBI:137933"/>
        <dbReference type="EC" id="2.1.1.113"/>
    </reaction>
</comment>
<dbReference type="GO" id="GO:0015667">
    <property type="term" value="F:site-specific DNA-methyltransferase (cytosine-N4-specific) activity"/>
    <property type="evidence" value="ECO:0007669"/>
    <property type="project" value="UniProtKB-EC"/>
</dbReference>
<dbReference type="GO" id="GO:0003677">
    <property type="term" value="F:DNA binding"/>
    <property type="evidence" value="ECO:0007669"/>
    <property type="project" value="UniProtKB-KW"/>
</dbReference>
<dbReference type="RefSeq" id="WP_268187093.1">
    <property type="nucleotide sequence ID" value="NZ_CP113361.1"/>
</dbReference>
<dbReference type="PROSITE" id="PS00093">
    <property type="entry name" value="N4_MTASE"/>
    <property type="match status" value="1"/>
</dbReference>
<reference evidence="10" key="1">
    <citation type="submission" date="2022-11" db="EMBL/GenBank/DDBJ databases">
        <title>Complete genome sequence of Methanogenium organophilum DSM 3596.</title>
        <authorList>
            <person name="Chen S.-C."/>
            <person name="Lai S.-J."/>
            <person name="You Y.-T."/>
        </authorList>
    </citation>
    <scope>NUCLEOTIDE SEQUENCE</scope>
    <source>
        <strain evidence="10">DSM 3596</strain>
    </source>
</reference>
<comment type="similarity">
    <text evidence="1">Belongs to the N(4)/N(6)-methyltransferase family. N(4) subfamily.</text>
</comment>
<dbReference type="SUPFAM" id="SSF53335">
    <property type="entry name" value="S-adenosyl-L-methionine-dependent methyltransferases"/>
    <property type="match status" value="1"/>
</dbReference>
<dbReference type="PANTHER" id="PTHR13370:SF3">
    <property type="entry name" value="TRNA (GUANINE(10)-N2)-METHYLTRANSFERASE HOMOLOG"/>
    <property type="match status" value="1"/>
</dbReference>
<evidence type="ECO:0000256" key="5">
    <source>
        <dbReference type="ARBA" id="ARBA00022747"/>
    </source>
</evidence>
<evidence type="ECO:0000256" key="4">
    <source>
        <dbReference type="ARBA" id="ARBA00022691"/>
    </source>
</evidence>
<evidence type="ECO:0000256" key="7">
    <source>
        <dbReference type="ARBA" id="ARBA00049120"/>
    </source>
</evidence>
<keyword evidence="5 8" id="KW-0680">Restriction system</keyword>
<feature type="domain" description="DNA methylase N-4/N-6" evidence="9">
    <location>
        <begin position="52"/>
        <end position="291"/>
    </location>
</feature>
<evidence type="ECO:0000256" key="2">
    <source>
        <dbReference type="ARBA" id="ARBA00022603"/>
    </source>
</evidence>
<dbReference type="GO" id="GO:0009307">
    <property type="term" value="P:DNA restriction-modification system"/>
    <property type="evidence" value="ECO:0007669"/>
    <property type="project" value="UniProtKB-KW"/>
</dbReference>
<proteinExistence type="inferred from homology"/>
<dbReference type="KEGG" id="mou:OU421_02785"/>
<dbReference type="GeneID" id="76833993"/>
<dbReference type="Pfam" id="PF01555">
    <property type="entry name" value="N6_N4_Mtase"/>
    <property type="match status" value="1"/>
</dbReference>
<evidence type="ECO:0000256" key="1">
    <source>
        <dbReference type="ARBA" id="ARBA00010203"/>
    </source>
</evidence>
<keyword evidence="11" id="KW-1185">Reference proteome</keyword>